<dbReference type="InterPro" id="IPR052019">
    <property type="entry name" value="F420H2_bilvrd_red/Heme_oxyg"/>
</dbReference>
<proteinExistence type="predicted"/>
<keyword evidence="4" id="KW-1185">Reference proteome</keyword>
<feature type="domain" description="Pyridoxamine 5'-phosphate oxidase N-terminal" evidence="2">
    <location>
        <begin position="6"/>
        <end position="130"/>
    </location>
</feature>
<gene>
    <name evidence="3" type="ORF">K9B37_02555</name>
</gene>
<dbReference type="Gene3D" id="2.30.110.10">
    <property type="entry name" value="Electron Transport, Fmn-binding Protein, Chain A"/>
    <property type="match status" value="1"/>
</dbReference>
<dbReference type="SUPFAM" id="SSF50475">
    <property type="entry name" value="FMN-binding split barrel"/>
    <property type="match status" value="1"/>
</dbReference>
<evidence type="ECO:0000256" key="1">
    <source>
        <dbReference type="ARBA" id="ARBA00023002"/>
    </source>
</evidence>
<dbReference type="PANTHER" id="PTHR35176:SF6">
    <property type="entry name" value="HEME OXYGENASE HI_0854-RELATED"/>
    <property type="match status" value="1"/>
</dbReference>
<dbReference type="InterPro" id="IPR011576">
    <property type="entry name" value="Pyridox_Oxase_N"/>
</dbReference>
<dbReference type="Pfam" id="PF01243">
    <property type="entry name" value="PNPOx_N"/>
    <property type="match status" value="1"/>
</dbReference>
<dbReference type="Proteomes" id="UP000704176">
    <property type="component" value="Unassembled WGS sequence"/>
</dbReference>
<organism evidence="3 4">
    <name type="scientific">Microvirga puerhi</name>
    <dbReference type="NCBI Taxonomy" id="2876078"/>
    <lineage>
        <taxon>Bacteria</taxon>
        <taxon>Pseudomonadati</taxon>
        <taxon>Pseudomonadota</taxon>
        <taxon>Alphaproteobacteria</taxon>
        <taxon>Hyphomicrobiales</taxon>
        <taxon>Methylobacteriaceae</taxon>
        <taxon>Microvirga</taxon>
    </lineage>
</organism>
<evidence type="ECO:0000313" key="3">
    <source>
        <dbReference type="EMBL" id="MBZ6075179.1"/>
    </source>
</evidence>
<dbReference type="RefSeq" id="WP_224311238.1">
    <property type="nucleotide sequence ID" value="NZ_JAIRBM010000002.1"/>
</dbReference>
<dbReference type="InterPro" id="IPR012349">
    <property type="entry name" value="Split_barrel_FMN-bd"/>
</dbReference>
<keyword evidence="1" id="KW-0560">Oxidoreductase</keyword>
<sequence length="182" mass="20160">MDETLKRQILDIFNRAKHMTLATIREDGYPQATTVSFASNGLALYFGCAAQSQKAQNIAFDGRVSATVNLPYQSWDDIRGLSLAGRAELLADPTLIREACRMLVLKFPQLTQYATEGLEGVAIYRITPEVFSVLDYRKGFGHTEFATVSDETRSRADEIVEEADLESFPASDPPSWTGTSLL</sequence>
<dbReference type="EMBL" id="JAIRBM010000002">
    <property type="protein sequence ID" value="MBZ6075179.1"/>
    <property type="molecule type" value="Genomic_DNA"/>
</dbReference>
<comment type="caution">
    <text evidence="3">The sequence shown here is derived from an EMBL/GenBank/DDBJ whole genome shotgun (WGS) entry which is preliminary data.</text>
</comment>
<dbReference type="PANTHER" id="PTHR35176">
    <property type="entry name" value="HEME OXYGENASE HI_0854-RELATED"/>
    <property type="match status" value="1"/>
</dbReference>
<protein>
    <submittedName>
        <fullName evidence="3">Pyridoxamine 5'-phosphate oxidase family protein</fullName>
    </submittedName>
</protein>
<evidence type="ECO:0000259" key="2">
    <source>
        <dbReference type="Pfam" id="PF01243"/>
    </source>
</evidence>
<accession>A0ABS7VI47</accession>
<reference evidence="3 4" key="1">
    <citation type="submission" date="2021-09" db="EMBL/GenBank/DDBJ databases">
        <title>The complete genome sequence of a new microorganism.</title>
        <authorList>
            <person name="Zi Z."/>
        </authorList>
    </citation>
    <scope>NUCLEOTIDE SEQUENCE [LARGE SCALE GENOMIC DNA]</scope>
    <source>
        <strain evidence="3 4">WGZ8</strain>
    </source>
</reference>
<name>A0ABS7VI47_9HYPH</name>
<evidence type="ECO:0000313" key="4">
    <source>
        <dbReference type="Proteomes" id="UP000704176"/>
    </source>
</evidence>